<dbReference type="CDD" id="cd01949">
    <property type="entry name" value="GGDEF"/>
    <property type="match status" value="1"/>
</dbReference>
<name>A0A5B8CTF8_9PROT</name>
<dbReference type="Gene3D" id="3.30.450.40">
    <property type="match status" value="1"/>
</dbReference>
<dbReference type="OrthoDB" id="5571399at2"/>
<evidence type="ECO:0000313" key="3">
    <source>
        <dbReference type="Proteomes" id="UP000311008"/>
    </source>
</evidence>
<dbReference type="Proteomes" id="UP000311008">
    <property type="component" value="Chromosome"/>
</dbReference>
<protein>
    <submittedName>
        <fullName evidence="2">Sensor domain-containing diguanylate cyclase</fullName>
    </submittedName>
</protein>
<dbReference type="NCBIfam" id="TIGR00254">
    <property type="entry name" value="GGDEF"/>
    <property type="match status" value="1"/>
</dbReference>
<keyword evidence="3" id="KW-1185">Reference proteome</keyword>
<dbReference type="PANTHER" id="PTHR43102">
    <property type="entry name" value="SLR1143 PROTEIN"/>
    <property type="match status" value="1"/>
</dbReference>
<dbReference type="Pfam" id="PF00990">
    <property type="entry name" value="GGDEF"/>
    <property type="match status" value="1"/>
</dbReference>
<sequence length="323" mass="36297">MQTPAIPANEIERLHVLRALAILDTKAEERFDRVTRIATRMFNVPIAMVTLVDANRQWFKSCIGLSTTETSRDISFCGHAILGNEAFVIHDATEDIRFHDNPLVIGEPHIRFYAGRPIRTTHGFKIGTLCLVDSQPRTFSAKDINDLDDLACLVESELAAIELAIMDELTELSNRRGFSMLAEKYISYFRRHKVFASLVFIDLNGFKSINDTFGHEVGDQALQAFGKALKHVGRSSDILARLGGDEFVVLLSGTRPPEAHLFIKRLKQYLENVRQQSQQPYQTLFAYGVVEFDPHQPTSVDQLLLEGDALMYQLKKNGTASAS</sequence>
<evidence type="ECO:0000259" key="1">
    <source>
        <dbReference type="PROSITE" id="PS50887"/>
    </source>
</evidence>
<accession>A0A5B8CTF8</accession>
<dbReference type="InterPro" id="IPR043128">
    <property type="entry name" value="Rev_trsase/Diguanyl_cyclase"/>
</dbReference>
<evidence type="ECO:0000313" key="2">
    <source>
        <dbReference type="EMBL" id="QDC44612.1"/>
    </source>
</evidence>
<dbReference type="EMBL" id="CP040946">
    <property type="protein sequence ID" value="QDC44612.1"/>
    <property type="molecule type" value="Genomic_DNA"/>
</dbReference>
<dbReference type="InterPro" id="IPR000160">
    <property type="entry name" value="GGDEF_dom"/>
</dbReference>
<dbReference type="SUPFAM" id="SSF55073">
    <property type="entry name" value="Nucleotide cyclase"/>
    <property type="match status" value="1"/>
</dbReference>
<feature type="domain" description="GGDEF" evidence="1">
    <location>
        <begin position="194"/>
        <end position="323"/>
    </location>
</feature>
<organism evidence="2 3">
    <name type="scientific">Methylophilus medardicus</name>
    <dbReference type="NCBI Taxonomy" id="2588534"/>
    <lineage>
        <taxon>Bacteria</taxon>
        <taxon>Pseudomonadati</taxon>
        <taxon>Pseudomonadota</taxon>
        <taxon>Betaproteobacteria</taxon>
        <taxon>Nitrosomonadales</taxon>
        <taxon>Methylophilaceae</taxon>
        <taxon>Methylophilus</taxon>
    </lineage>
</organism>
<dbReference type="AlphaFoldDB" id="A0A5B8CTF8"/>
<dbReference type="KEGG" id="mmec:FIU01_08765"/>
<dbReference type="InterPro" id="IPR003018">
    <property type="entry name" value="GAF"/>
</dbReference>
<dbReference type="PANTHER" id="PTHR43102:SF2">
    <property type="entry name" value="GAF DOMAIN-CONTAINING PROTEIN"/>
    <property type="match status" value="1"/>
</dbReference>
<dbReference type="SMART" id="SM00267">
    <property type="entry name" value="GGDEF"/>
    <property type="match status" value="1"/>
</dbReference>
<dbReference type="SMART" id="SM00065">
    <property type="entry name" value="GAF"/>
    <property type="match status" value="1"/>
</dbReference>
<gene>
    <name evidence="2" type="ORF">FIU01_08765</name>
</gene>
<reference evidence="3" key="1">
    <citation type="journal article" date="2019" name="ISME J.">
        <title>Evolution in action: habitat transition from sediment to the pelagial leads to genome streamlining in Methylophilaceae.</title>
        <authorList>
            <person name="Salcher M."/>
            <person name="Schaefle D."/>
            <person name="Kaspar M."/>
            <person name="Neuenschwander S.M."/>
            <person name="Ghai R."/>
        </authorList>
    </citation>
    <scope>NUCLEOTIDE SEQUENCE [LARGE SCALE GENOMIC DNA]</scope>
    <source>
        <strain evidence="3">MMS-M-51</strain>
    </source>
</reference>
<dbReference type="Gene3D" id="3.30.70.270">
    <property type="match status" value="1"/>
</dbReference>
<dbReference type="InterPro" id="IPR029787">
    <property type="entry name" value="Nucleotide_cyclase"/>
</dbReference>
<dbReference type="SUPFAM" id="SSF55781">
    <property type="entry name" value="GAF domain-like"/>
    <property type="match status" value="1"/>
</dbReference>
<dbReference type="Pfam" id="PF01590">
    <property type="entry name" value="GAF"/>
    <property type="match status" value="1"/>
</dbReference>
<dbReference type="PROSITE" id="PS50887">
    <property type="entry name" value="GGDEF"/>
    <property type="match status" value="1"/>
</dbReference>
<proteinExistence type="predicted"/>
<dbReference type="RefSeq" id="WP_140003942.1">
    <property type="nucleotide sequence ID" value="NZ_CP040946.1"/>
</dbReference>
<dbReference type="InterPro" id="IPR029016">
    <property type="entry name" value="GAF-like_dom_sf"/>
</dbReference>